<reference evidence="1 2" key="1">
    <citation type="submission" date="2020-08" db="EMBL/GenBank/DDBJ databases">
        <title>A Genomic Blueprint of the Chicken Gut Microbiome.</title>
        <authorList>
            <person name="Gilroy R."/>
            <person name="Ravi A."/>
            <person name="Getino M."/>
            <person name="Pursley I."/>
            <person name="Horton D.L."/>
            <person name="Alikhan N.-F."/>
            <person name="Baker D."/>
            <person name="Gharbi K."/>
            <person name="Hall N."/>
            <person name="Watson M."/>
            <person name="Adriaenssens E.M."/>
            <person name="Foster-Nyarko E."/>
            <person name="Jarju S."/>
            <person name="Secka A."/>
            <person name="Antonio M."/>
            <person name="Oren A."/>
            <person name="Chaudhuri R."/>
            <person name="La Ragione R.M."/>
            <person name="Hildebrand F."/>
            <person name="Pallen M.J."/>
        </authorList>
    </citation>
    <scope>NUCLEOTIDE SEQUENCE [LARGE SCALE GENOMIC DNA]</scope>
    <source>
        <strain evidence="1 2">Sa2BUA9</strain>
    </source>
</reference>
<keyword evidence="2" id="KW-1185">Reference proteome</keyword>
<proteinExistence type="predicted"/>
<dbReference type="EMBL" id="JACSQO010000007">
    <property type="protein sequence ID" value="MBD7945278.1"/>
    <property type="molecule type" value="Genomic_DNA"/>
</dbReference>
<gene>
    <name evidence="1" type="ORF">H9650_14220</name>
</gene>
<accession>A0ABR8RBY0</accession>
<evidence type="ECO:0000313" key="1">
    <source>
        <dbReference type="EMBL" id="MBD7945278.1"/>
    </source>
</evidence>
<dbReference type="Proteomes" id="UP000640786">
    <property type="component" value="Unassembled WGS sequence"/>
</dbReference>
<comment type="caution">
    <text evidence="1">The sequence shown here is derived from an EMBL/GenBank/DDBJ whole genome shotgun (WGS) entry which is preliminary data.</text>
</comment>
<evidence type="ECO:0000313" key="2">
    <source>
        <dbReference type="Proteomes" id="UP000640786"/>
    </source>
</evidence>
<name>A0ABR8RBY0_9BACI</name>
<organism evidence="1 2">
    <name type="scientific">Psychrobacillus faecigallinarum</name>
    <dbReference type="NCBI Taxonomy" id="2762235"/>
    <lineage>
        <taxon>Bacteria</taxon>
        <taxon>Bacillati</taxon>
        <taxon>Bacillota</taxon>
        <taxon>Bacilli</taxon>
        <taxon>Bacillales</taxon>
        <taxon>Bacillaceae</taxon>
        <taxon>Psychrobacillus</taxon>
    </lineage>
</organism>
<sequence>MQENKNDVMWRLSYFAKALTRAKRLESLRKEFHQELYDAITYPSVRYGDDYQKGRNPNTDAQAIRIIESKERYERKIQKEYQLADIWQMILTEWVNEIERLLLIRYFKKEKPVSYSVIRKIIKRIKPKLDALEIKTLGERNQQAYGEFEEFRRLNDDLFVSKTKLSFLEDSTKKHPVLVDGRFVFLTDGEFERHQNKDKEMLHQEMLNYRNRRNGVSVM</sequence>
<dbReference type="RefSeq" id="WP_191697494.1">
    <property type="nucleotide sequence ID" value="NZ_JACSQO010000007.1"/>
</dbReference>
<protein>
    <submittedName>
        <fullName evidence="1">Uncharacterized protein</fullName>
    </submittedName>
</protein>